<reference evidence="1" key="1">
    <citation type="submission" date="2017-01" db="EMBL/GenBank/DDBJ databases">
        <title>A deep insight into the sialotranscriptome of adult male and female Cluex tarsalis mosquitoes.</title>
        <authorList>
            <person name="Ribeiro J.M."/>
            <person name="Moreira F."/>
            <person name="Bernard K.A."/>
            <person name="Calvo E."/>
        </authorList>
    </citation>
    <scope>NUCLEOTIDE SEQUENCE</scope>
    <source>
        <strain evidence="1">Kern County</strain>
        <tissue evidence="1">Salivary glands</tissue>
    </source>
</reference>
<evidence type="ECO:0000313" key="1">
    <source>
        <dbReference type="EMBL" id="JAV23115.1"/>
    </source>
</evidence>
<protein>
    <submittedName>
        <fullName evidence="1">Uncharacterized protein</fullName>
    </submittedName>
</protein>
<proteinExistence type="predicted"/>
<sequence>MEGDPSLQQNIVIRRRSSLFRSSSSPAIHSPSNYKPSYEKQLMREIEDWNKLMRGKIHEINQHAQNTIELDTSLLTEEQLAYLAAGPRVDAYVATSNDFGQLLERYVERKSFLTQRYQTILNEARSQMSTQALDLVEKNLLSQKIE</sequence>
<dbReference type="EMBL" id="GFDL01011930">
    <property type="protein sequence ID" value="JAV23115.1"/>
    <property type="molecule type" value="Transcribed_RNA"/>
</dbReference>
<name>A0A1Q3F6C3_CULTA</name>
<accession>A0A1Q3F6C3</accession>
<dbReference type="AlphaFoldDB" id="A0A1Q3F6C3"/>
<organism evidence="1">
    <name type="scientific">Culex tarsalis</name>
    <name type="common">Encephalitis mosquito</name>
    <dbReference type="NCBI Taxonomy" id="7177"/>
    <lineage>
        <taxon>Eukaryota</taxon>
        <taxon>Metazoa</taxon>
        <taxon>Ecdysozoa</taxon>
        <taxon>Arthropoda</taxon>
        <taxon>Hexapoda</taxon>
        <taxon>Insecta</taxon>
        <taxon>Pterygota</taxon>
        <taxon>Neoptera</taxon>
        <taxon>Endopterygota</taxon>
        <taxon>Diptera</taxon>
        <taxon>Nematocera</taxon>
        <taxon>Culicoidea</taxon>
        <taxon>Culicidae</taxon>
        <taxon>Culicinae</taxon>
        <taxon>Culicini</taxon>
        <taxon>Culex</taxon>
        <taxon>Culex</taxon>
    </lineage>
</organism>